<dbReference type="EMBL" id="CCFA01001345">
    <property type="protein sequence ID" value="CDR99614.1"/>
    <property type="molecule type" value="Genomic_DNA"/>
</dbReference>
<dbReference type="CDD" id="cd24139">
    <property type="entry name" value="SIP5-like"/>
    <property type="match status" value="1"/>
</dbReference>
<dbReference type="GO" id="GO:0005737">
    <property type="term" value="C:cytoplasm"/>
    <property type="evidence" value="ECO:0007669"/>
    <property type="project" value="TreeGrafter"/>
</dbReference>
<evidence type="ECO:0000256" key="1">
    <source>
        <dbReference type="ARBA" id="ARBA00010402"/>
    </source>
</evidence>
<feature type="compositionally biased region" description="Low complexity" evidence="2">
    <location>
        <begin position="597"/>
        <end position="611"/>
    </location>
</feature>
<sequence length="629" mass="64953">MGQQQTKEAGAAGASGQHSSHTRSSSRGMTPSASANLIASLSSSSLRPPSPPPLPAHLADSVKVDEGGLVPHGVYTGPQDYDQHFVRQSIVDRRLAPFCKGTDDDEELADSKFNSECPICFLNYPTPLNFSRCCRQPICTECFVQMKRADPNSHNPPSSEPRACPFCVEPDFGITYLPPEALEQGRRSSGSGSNSPNDATDVANFAEMAIGTGGAGVSGAGKKKMLAADDPSVITVDQVRPDWHFKLAQAEAAVARRANRRVIMRQVGDRLIPIGISSSRMGADLAAAAESGRINLNGPGGSIILNDGQNWPGAGSVTTSRRRSSRPSRGANDGMSELARLMRMGAGEDMEEAMVMEAMRVSLLEHEEQQRKQAEEEKKKKAAAAAAAAAGASASSSSAQESSGSSTGAAAASSSRVSHSNEPSTGSSSATRSATGTAQSVLEEAEASSNSNGARSSLAGAASPTAPGSPPPRLPATMVDPASLGLSQKTMDELRELIDGAPSPPASSASASSPNGIPSSTPVEIVGSARPPRSVPAPEPVPVPQPVAGLGPVLSQQHDPSISTQHGYPSPPPESGAGTVKHATTYSTTTAHFDTNSSAPASPGSSGFAAAVPRSRIINPNNPFREQHH</sequence>
<dbReference type="AlphaFoldDB" id="A0A0F7RWW7"/>
<feature type="compositionally biased region" description="Polar residues" evidence="2">
    <location>
        <begin position="582"/>
        <end position="596"/>
    </location>
</feature>
<proteinExistence type="inferred from homology"/>
<feature type="region of interest" description="Disordered" evidence="2">
    <location>
        <begin position="366"/>
        <end position="385"/>
    </location>
</feature>
<dbReference type="PANTHER" id="PTHR31315:SF1">
    <property type="entry name" value="PROTEIN SIP5"/>
    <property type="match status" value="1"/>
</dbReference>
<dbReference type="EMBL" id="LK056664">
    <property type="protein sequence ID" value="CDU23906.1"/>
    <property type="molecule type" value="Genomic_DNA"/>
</dbReference>
<reference evidence="4" key="1">
    <citation type="submission" date="2014-06" db="EMBL/GenBank/DDBJ databases">
        <authorList>
            <person name="Ju J."/>
            <person name="Zhang J."/>
        </authorList>
    </citation>
    <scope>NUCLEOTIDE SEQUENCE</scope>
    <source>
        <strain evidence="4">SscI8</strain>
    </source>
</reference>
<feature type="compositionally biased region" description="Low complexity" evidence="2">
    <location>
        <begin position="424"/>
        <end position="440"/>
    </location>
</feature>
<accession>A0A0F7RWW7</accession>
<reference evidence="3" key="3">
    <citation type="submission" date="2014-06" db="EMBL/GenBank/DDBJ databases">
        <authorList>
            <person name="Berkman J.Paul."/>
        </authorList>
    </citation>
    <scope>NUCLEOTIDE SEQUENCE [LARGE SCALE GENOMIC DNA]</scope>
</reference>
<comment type="similarity">
    <text evidence="1">Belongs to the SIP5 family.</text>
</comment>
<feature type="region of interest" description="Disordered" evidence="2">
    <location>
        <begin position="1"/>
        <end position="59"/>
    </location>
</feature>
<feature type="compositionally biased region" description="Low complexity" evidence="2">
    <location>
        <begin position="9"/>
        <end position="47"/>
    </location>
</feature>
<feature type="compositionally biased region" description="Low complexity" evidence="2">
    <location>
        <begin position="456"/>
        <end position="466"/>
    </location>
</feature>
<dbReference type="PANTHER" id="PTHR31315">
    <property type="entry name" value="PROTEIN SIP5"/>
    <property type="match status" value="1"/>
</dbReference>
<evidence type="ECO:0000256" key="2">
    <source>
        <dbReference type="SAM" id="MobiDB-lite"/>
    </source>
</evidence>
<dbReference type="OrthoDB" id="21471at2759"/>
<dbReference type="STRING" id="49012.A0A0F7RWW7"/>
<evidence type="ECO:0008006" key="6">
    <source>
        <dbReference type="Google" id="ProtNLM"/>
    </source>
</evidence>
<evidence type="ECO:0000313" key="3">
    <source>
        <dbReference type="EMBL" id="CDR99614.1"/>
    </source>
</evidence>
<keyword evidence="5" id="KW-1185">Reference proteome</keyword>
<feature type="region of interest" description="Disordered" evidence="2">
    <location>
        <begin position="391"/>
        <end position="629"/>
    </location>
</feature>
<dbReference type="Proteomes" id="UP000242770">
    <property type="component" value="Unassembled WGS sequence"/>
</dbReference>
<feature type="compositionally biased region" description="Polar residues" evidence="2">
    <location>
        <begin position="618"/>
        <end position="629"/>
    </location>
</feature>
<organism evidence="3 5">
    <name type="scientific">Sporisorium scitamineum</name>
    <dbReference type="NCBI Taxonomy" id="49012"/>
    <lineage>
        <taxon>Eukaryota</taxon>
        <taxon>Fungi</taxon>
        <taxon>Dikarya</taxon>
        <taxon>Basidiomycota</taxon>
        <taxon>Ustilaginomycotina</taxon>
        <taxon>Ustilaginomycetes</taxon>
        <taxon>Ustilaginales</taxon>
        <taxon>Ustilaginaceae</taxon>
        <taxon>Sporisorium</taxon>
    </lineage>
</organism>
<feature type="compositionally biased region" description="Pro residues" evidence="2">
    <location>
        <begin position="533"/>
        <end position="545"/>
    </location>
</feature>
<dbReference type="InterPro" id="IPR039301">
    <property type="entry name" value="Sip5/DA2"/>
</dbReference>
<reference evidence="5" key="2">
    <citation type="submission" date="2014-06" db="EMBL/GenBank/DDBJ databases">
        <authorList>
            <person name="Berkman P.J."/>
        </authorList>
    </citation>
    <scope>NUCLEOTIDE SEQUENCE [LARGE SCALE GENOMIC DNA]</scope>
</reference>
<name>A0A0F7RWW7_9BASI</name>
<feature type="compositionally biased region" description="Low complexity" evidence="2">
    <location>
        <begin position="391"/>
        <end position="415"/>
    </location>
</feature>
<evidence type="ECO:0000313" key="4">
    <source>
        <dbReference type="EMBL" id="CDU23906.1"/>
    </source>
</evidence>
<evidence type="ECO:0000313" key="5">
    <source>
        <dbReference type="Proteomes" id="UP000242770"/>
    </source>
</evidence>
<protein>
    <recommendedName>
        <fullName evidence="6">RING-type domain-containing protein</fullName>
    </recommendedName>
</protein>
<feature type="region of interest" description="Disordered" evidence="2">
    <location>
        <begin position="306"/>
        <end position="337"/>
    </location>
</feature>
<feature type="compositionally biased region" description="Basic and acidic residues" evidence="2">
    <location>
        <begin position="366"/>
        <end position="379"/>
    </location>
</feature>
<feature type="compositionally biased region" description="Polar residues" evidence="2">
    <location>
        <begin position="554"/>
        <end position="567"/>
    </location>
</feature>
<gene>
    <name evidence="3" type="primary">SSCI25430.1</name>
    <name evidence="4" type="ORF">SPSC_02535</name>
</gene>